<feature type="domain" description="ABC transmembrane type-1" evidence="12">
    <location>
        <begin position="30"/>
        <end position="321"/>
    </location>
</feature>
<keyword evidence="5 10" id="KW-0812">Transmembrane</keyword>
<accession>A0A7Z0WR22</accession>
<keyword evidence="4" id="KW-0997">Cell inner membrane</keyword>
<evidence type="ECO:0000313" key="13">
    <source>
        <dbReference type="EMBL" id="OLF12896.1"/>
    </source>
</evidence>
<dbReference type="Gene3D" id="1.20.1560.10">
    <property type="entry name" value="ABC transporter type 1, transmembrane domain"/>
    <property type="match status" value="1"/>
</dbReference>
<keyword evidence="7" id="KW-0067">ATP-binding</keyword>
<keyword evidence="14" id="KW-1185">Reference proteome</keyword>
<dbReference type="InterPro" id="IPR039421">
    <property type="entry name" value="Type_1_exporter"/>
</dbReference>
<evidence type="ECO:0000313" key="14">
    <source>
        <dbReference type="Proteomes" id="UP000185696"/>
    </source>
</evidence>
<evidence type="ECO:0000256" key="8">
    <source>
        <dbReference type="ARBA" id="ARBA00022989"/>
    </source>
</evidence>
<dbReference type="Proteomes" id="UP000185696">
    <property type="component" value="Unassembled WGS sequence"/>
</dbReference>
<feature type="transmembrane region" description="Helical" evidence="10">
    <location>
        <begin position="271"/>
        <end position="302"/>
    </location>
</feature>
<keyword evidence="8 10" id="KW-1133">Transmembrane helix</keyword>
<dbReference type="Pfam" id="PF00664">
    <property type="entry name" value="ABC_membrane"/>
    <property type="match status" value="1"/>
</dbReference>
<dbReference type="PANTHER" id="PTHR43394:SF1">
    <property type="entry name" value="ATP-BINDING CASSETTE SUB-FAMILY B MEMBER 10, MITOCHONDRIAL"/>
    <property type="match status" value="1"/>
</dbReference>
<keyword evidence="9 10" id="KW-0472">Membrane</keyword>
<dbReference type="GO" id="GO:0005524">
    <property type="term" value="F:ATP binding"/>
    <property type="evidence" value="ECO:0007669"/>
    <property type="project" value="UniProtKB-KW"/>
</dbReference>
<evidence type="ECO:0000259" key="11">
    <source>
        <dbReference type="PROSITE" id="PS50893"/>
    </source>
</evidence>
<reference evidence="13 14" key="1">
    <citation type="submission" date="2016-12" db="EMBL/GenBank/DDBJ databases">
        <title>The draft genome sequence of Actinophytocola xinjiangensis.</title>
        <authorList>
            <person name="Wang W."/>
            <person name="Yuan L."/>
        </authorList>
    </citation>
    <scope>NUCLEOTIDE SEQUENCE [LARGE SCALE GENOMIC DNA]</scope>
    <source>
        <strain evidence="13 14">CGMCC 4.4663</strain>
    </source>
</reference>
<dbReference type="Gene3D" id="3.40.50.300">
    <property type="entry name" value="P-loop containing nucleotide triphosphate hydrolases"/>
    <property type="match status" value="1"/>
</dbReference>
<dbReference type="InterPro" id="IPR027417">
    <property type="entry name" value="P-loop_NTPase"/>
</dbReference>
<dbReference type="FunFam" id="3.40.50.300:FF:001001">
    <property type="entry name" value="Multidrug ABC transporter ATP-binding protein"/>
    <property type="match status" value="1"/>
</dbReference>
<sequence length="588" mass="60903">MTRELLPIASPRRTWAALWTEVRALRWLGVATLVTAIGASAGGLVAPWVLGTMVDDIAGGAGINDTAGGAGRGPVVTAAVIIAVAALGTGVLTALSSALLSRLGETVLARLRERVLDRALHLPGATLDRVGTGDLLSRVGDDVSSVTTALVTTGPQLVSALLTIGLTAGGLFALDWRLGLAGLVAAPLYVLAVRWYLPRSGPFYARERVAVGERAQAMVSSLQAGQTVRAYRLEDEHTSAVERRSRAAMDLSVGVFRLFTRLVGRLNRAEFVGLAAILASGFLLVRADLVTVGATTAAALYFHRLFNPIGAVILQFDEIQSAGASLARLVGVASLDRPRPPAVVREPEGAGLELTGVGHRYEDGPRVLSGVSVRVAPGERLAVVGASGAGKSTLAGIVAGVLDPVAGEVRVGGVPVGELDRGRHLAMLSQEVHVFSGPLVADLRLACPDADLDDVRAALSLVGAMDWVRALPEGLDTVVGESAHRLTAAQAQQVALARLVLADPTVAILDEATAEAGSAGARDLERAAVAATKGRTTVIVAHRLTQAELADRVLVLDHGQVVETGTHADLVAAGGRYAELWRSWTGAG</sequence>
<feature type="transmembrane region" description="Helical" evidence="10">
    <location>
        <begin position="75"/>
        <end position="100"/>
    </location>
</feature>
<proteinExistence type="predicted"/>
<protein>
    <submittedName>
        <fullName evidence="13">Multidrug ABC transporter permease</fullName>
    </submittedName>
</protein>
<dbReference type="GO" id="GO:0005886">
    <property type="term" value="C:plasma membrane"/>
    <property type="evidence" value="ECO:0007669"/>
    <property type="project" value="UniProtKB-SubCell"/>
</dbReference>
<comment type="subcellular location">
    <subcellularLocation>
        <location evidence="1">Cell membrane</location>
        <topology evidence="1">Multi-pass membrane protein</topology>
    </subcellularLocation>
</comment>
<evidence type="ECO:0000259" key="12">
    <source>
        <dbReference type="PROSITE" id="PS50929"/>
    </source>
</evidence>
<gene>
    <name evidence="13" type="ORF">BLA60_06460</name>
</gene>
<dbReference type="OrthoDB" id="9806127at2"/>
<dbReference type="AlphaFoldDB" id="A0A7Z0WR22"/>
<feature type="transmembrane region" description="Helical" evidence="10">
    <location>
        <begin position="180"/>
        <end position="197"/>
    </location>
</feature>
<dbReference type="CDD" id="cd07346">
    <property type="entry name" value="ABC_6TM_exporters"/>
    <property type="match status" value="1"/>
</dbReference>
<feature type="transmembrane region" description="Helical" evidence="10">
    <location>
        <begin position="157"/>
        <end position="174"/>
    </location>
</feature>
<comment type="caution">
    <text evidence="13">The sequence shown here is derived from an EMBL/GenBank/DDBJ whole genome shotgun (WGS) entry which is preliminary data.</text>
</comment>
<keyword evidence="6" id="KW-0547">Nucleotide-binding</keyword>
<dbReference type="SUPFAM" id="SSF52540">
    <property type="entry name" value="P-loop containing nucleoside triphosphate hydrolases"/>
    <property type="match status" value="1"/>
</dbReference>
<dbReference type="GO" id="GO:0015421">
    <property type="term" value="F:ABC-type oligopeptide transporter activity"/>
    <property type="evidence" value="ECO:0007669"/>
    <property type="project" value="TreeGrafter"/>
</dbReference>
<organism evidence="13 14">
    <name type="scientific">Actinophytocola xinjiangensis</name>
    <dbReference type="NCBI Taxonomy" id="485602"/>
    <lineage>
        <taxon>Bacteria</taxon>
        <taxon>Bacillati</taxon>
        <taxon>Actinomycetota</taxon>
        <taxon>Actinomycetes</taxon>
        <taxon>Pseudonocardiales</taxon>
        <taxon>Pseudonocardiaceae</taxon>
    </lineage>
</organism>
<dbReference type="EMBL" id="MSIF01000002">
    <property type="protein sequence ID" value="OLF12896.1"/>
    <property type="molecule type" value="Genomic_DNA"/>
</dbReference>
<evidence type="ECO:0000256" key="4">
    <source>
        <dbReference type="ARBA" id="ARBA00022519"/>
    </source>
</evidence>
<evidence type="ECO:0000256" key="5">
    <source>
        <dbReference type="ARBA" id="ARBA00022692"/>
    </source>
</evidence>
<dbReference type="PROSITE" id="PS50893">
    <property type="entry name" value="ABC_TRANSPORTER_2"/>
    <property type="match status" value="1"/>
</dbReference>
<evidence type="ECO:0000256" key="6">
    <source>
        <dbReference type="ARBA" id="ARBA00022741"/>
    </source>
</evidence>
<dbReference type="InterPro" id="IPR003439">
    <property type="entry name" value="ABC_transporter-like_ATP-bd"/>
</dbReference>
<evidence type="ECO:0000256" key="3">
    <source>
        <dbReference type="ARBA" id="ARBA00022475"/>
    </source>
</evidence>
<dbReference type="InterPro" id="IPR003593">
    <property type="entry name" value="AAA+_ATPase"/>
</dbReference>
<feature type="domain" description="ABC transporter" evidence="11">
    <location>
        <begin position="352"/>
        <end position="583"/>
    </location>
</feature>
<evidence type="ECO:0000256" key="1">
    <source>
        <dbReference type="ARBA" id="ARBA00004651"/>
    </source>
</evidence>
<dbReference type="InterPro" id="IPR011527">
    <property type="entry name" value="ABC1_TM_dom"/>
</dbReference>
<dbReference type="GO" id="GO:0016887">
    <property type="term" value="F:ATP hydrolysis activity"/>
    <property type="evidence" value="ECO:0007669"/>
    <property type="project" value="InterPro"/>
</dbReference>
<keyword evidence="3" id="KW-1003">Cell membrane</keyword>
<dbReference type="SUPFAM" id="SSF90123">
    <property type="entry name" value="ABC transporter transmembrane region"/>
    <property type="match status" value="1"/>
</dbReference>
<evidence type="ECO:0000256" key="2">
    <source>
        <dbReference type="ARBA" id="ARBA00022448"/>
    </source>
</evidence>
<keyword evidence="2" id="KW-0813">Transport</keyword>
<evidence type="ECO:0000256" key="10">
    <source>
        <dbReference type="SAM" id="Phobius"/>
    </source>
</evidence>
<dbReference type="RefSeq" id="WP_075131804.1">
    <property type="nucleotide sequence ID" value="NZ_MSIF01000002.1"/>
</dbReference>
<dbReference type="SMART" id="SM00382">
    <property type="entry name" value="AAA"/>
    <property type="match status" value="1"/>
</dbReference>
<evidence type="ECO:0000256" key="9">
    <source>
        <dbReference type="ARBA" id="ARBA00023136"/>
    </source>
</evidence>
<name>A0A7Z0WR22_9PSEU</name>
<dbReference type="PROSITE" id="PS50929">
    <property type="entry name" value="ABC_TM1F"/>
    <property type="match status" value="1"/>
</dbReference>
<evidence type="ECO:0000256" key="7">
    <source>
        <dbReference type="ARBA" id="ARBA00022840"/>
    </source>
</evidence>
<dbReference type="PANTHER" id="PTHR43394">
    <property type="entry name" value="ATP-DEPENDENT PERMEASE MDL1, MITOCHONDRIAL"/>
    <property type="match status" value="1"/>
</dbReference>
<dbReference type="Pfam" id="PF00005">
    <property type="entry name" value="ABC_tran"/>
    <property type="match status" value="1"/>
</dbReference>
<dbReference type="InterPro" id="IPR036640">
    <property type="entry name" value="ABC1_TM_sf"/>
</dbReference>
<feature type="transmembrane region" description="Helical" evidence="10">
    <location>
        <begin position="27"/>
        <end position="50"/>
    </location>
</feature>